<gene>
    <name evidence="2" type="ORF">P9875_06880</name>
</gene>
<dbReference type="Proteomes" id="UP001219584">
    <property type="component" value="Chromosome"/>
</dbReference>
<evidence type="ECO:0000259" key="1">
    <source>
        <dbReference type="SMART" id="SM00953"/>
    </source>
</evidence>
<dbReference type="InterPro" id="IPR014914">
    <property type="entry name" value="RES_dom"/>
</dbReference>
<organism evidence="2 3">
    <name type="scientific">Janthinobacterium rivuli</name>
    <dbReference type="NCBI Taxonomy" id="2751478"/>
    <lineage>
        <taxon>Bacteria</taxon>
        <taxon>Pseudomonadati</taxon>
        <taxon>Pseudomonadota</taxon>
        <taxon>Betaproteobacteria</taxon>
        <taxon>Burkholderiales</taxon>
        <taxon>Oxalobacteraceae</taxon>
        <taxon>Janthinobacterium</taxon>
    </lineage>
</organism>
<protein>
    <submittedName>
        <fullName evidence="2">RES family NAD+ phosphorylase</fullName>
    </submittedName>
</protein>
<dbReference type="EMBL" id="CP121464">
    <property type="protein sequence ID" value="WFR80881.1"/>
    <property type="molecule type" value="Genomic_DNA"/>
</dbReference>
<dbReference type="Pfam" id="PF08808">
    <property type="entry name" value="RES"/>
    <property type="match status" value="1"/>
</dbReference>
<evidence type="ECO:0000313" key="3">
    <source>
        <dbReference type="Proteomes" id="UP001219584"/>
    </source>
</evidence>
<feature type="domain" description="RES" evidence="1">
    <location>
        <begin position="174"/>
        <end position="328"/>
    </location>
</feature>
<reference evidence="2 3" key="1">
    <citation type="submission" date="2023-04" db="EMBL/GenBank/DDBJ databases">
        <title>Nanopore sequencing of Janthinobacterium from water.</title>
        <authorList>
            <person name="Ciuchcinski K."/>
            <person name="Rokowska A."/>
            <person name="Dziewit L."/>
        </authorList>
    </citation>
    <scope>NUCLEOTIDE SEQUENCE [LARGE SCALE GENOMIC DNA]</scope>
    <source>
        <strain evidence="2 3">DEMB2</strain>
    </source>
</reference>
<accession>A0ABY8I7H4</accession>
<keyword evidence="3" id="KW-1185">Reference proteome</keyword>
<proteinExistence type="predicted"/>
<name>A0ABY8I7H4_9BURK</name>
<evidence type="ECO:0000313" key="2">
    <source>
        <dbReference type="EMBL" id="WFR80881.1"/>
    </source>
</evidence>
<sequence>MSDPRLCCPECFGDRHLRRELFPTLSKTSGNCSYCDSTEQPLLDPILLREQFELVIGVYKQDPVGKTLVEFLKEDWRLFERLDIAHAKDLLSDILDDGQIVRERFQAVVERKSEGLTNWQNRCVELMHSNRFFPTTRVDLERLEELLSNLLLDQADMPQLWYRARIQGSEGTYLSEHMGAPPPELASHGRANPAGIPYLYISSSPATAISEVRPHSGDFISVAAITLPEGLKIADLRNPRKMVSPFILPDSQEVSEMCEDVRLLERLGEELTRPVLPKSAAYDYIPSQYLCEFAKKCGYDGVMYRSSVDGGVNLALFDPAKGTANNVTVHSVSRVSVQFHAV</sequence>
<dbReference type="SMART" id="SM00953">
    <property type="entry name" value="RES"/>
    <property type="match status" value="1"/>
</dbReference>
<dbReference type="RefSeq" id="WP_278317911.1">
    <property type="nucleotide sequence ID" value="NZ_CP121464.1"/>
</dbReference>